<reference evidence="2" key="1">
    <citation type="submission" date="2023-05" db="EMBL/GenBank/DDBJ databases">
        <title>Nepenthes gracilis genome sequencing.</title>
        <authorList>
            <person name="Fukushima K."/>
        </authorList>
    </citation>
    <scope>NUCLEOTIDE SEQUENCE</scope>
    <source>
        <strain evidence="2">SING2019-196</strain>
    </source>
</reference>
<organism evidence="2 3">
    <name type="scientific">Nepenthes gracilis</name>
    <name type="common">Slender pitcher plant</name>
    <dbReference type="NCBI Taxonomy" id="150966"/>
    <lineage>
        <taxon>Eukaryota</taxon>
        <taxon>Viridiplantae</taxon>
        <taxon>Streptophyta</taxon>
        <taxon>Embryophyta</taxon>
        <taxon>Tracheophyta</taxon>
        <taxon>Spermatophyta</taxon>
        <taxon>Magnoliopsida</taxon>
        <taxon>eudicotyledons</taxon>
        <taxon>Gunneridae</taxon>
        <taxon>Pentapetalae</taxon>
        <taxon>Caryophyllales</taxon>
        <taxon>Nepenthaceae</taxon>
        <taxon>Nepenthes</taxon>
    </lineage>
</organism>
<name>A0AAD3T093_NEPGR</name>
<dbReference type="Proteomes" id="UP001279734">
    <property type="component" value="Unassembled WGS sequence"/>
</dbReference>
<evidence type="ECO:0000313" key="2">
    <source>
        <dbReference type="EMBL" id="GMH20269.1"/>
    </source>
</evidence>
<keyword evidence="3" id="KW-1185">Reference proteome</keyword>
<dbReference type="EMBL" id="BSYO01000021">
    <property type="protein sequence ID" value="GMH20269.1"/>
    <property type="molecule type" value="Genomic_DNA"/>
</dbReference>
<sequence length="89" mass="10043">MLLLSSSPTCQVVFFEFYRQLLIMASPQVENTGSMQDDASRDQASKAGMSTMPSYAIREVEQERRKDDKSQVEMLAKTECQNGWGSTLK</sequence>
<accession>A0AAD3T093</accession>
<comment type="caution">
    <text evidence="2">The sequence shown here is derived from an EMBL/GenBank/DDBJ whole genome shotgun (WGS) entry which is preliminary data.</text>
</comment>
<proteinExistence type="predicted"/>
<evidence type="ECO:0000313" key="3">
    <source>
        <dbReference type="Proteomes" id="UP001279734"/>
    </source>
</evidence>
<dbReference type="AlphaFoldDB" id="A0AAD3T093"/>
<feature type="region of interest" description="Disordered" evidence="1">
    <location>
        <begin position="30"/>
        <end position="71"/>
    </location>
</feature>
<feature type="compositionally biased region" description="Basic and acidic residues" evidence="1">
    <location>
        <begin position="58"/>
        <end position="71"/>
    </location>
</feature>
<gene>
    <name evidence="2" type="ORF">Nepgr_022110</name>
</gene>
<evidence type="ECO:0000256" key="1">
    <source>
        <dbReference type="SAM" id="MobiDB-lite"/>
    </source>
</evidence>
<protein>
    <submittedName>
        <fullName evidence="2">Uncharacterized protein</fullName>
    </submittedName>
</protein>